<keyword evidence="2" id="KW-0575">Peroxidase</keyword>
<dbReference type="SUPFAM" id="SSF54909">
    <property type="entry name" value="Dimeric alpha+beta barrel"/>
    <property type="match status" value="1"/>
</dbReference>
<evidence type="ECO:0000259" key="10">
    <source>
        <dbReference type="Pfam" id="PF20628"/>
    </source>
</evidence>
<keyword evidence="5" id="KW-0732">Signal</keyword>
<dbReference type="EMBL" id="BAABBV010000001">
    <property type="protein sequence ID" value="GAA4158556.1"/>
    <property type="molecule type" value="Genomic_DNA"/>
</dbReference>
<evidence type="ECO:0000256" key="1">
    <source>
        <dbReference type="ARBA" id="ARBA00001970"/>
    </source>
</evidence>
<name>A0ABP7ZIB6_9MICO</name>
<sequence>MSNTPHEPETSDGAGVSRRGLLYGAAAAGGLVVGGAGGFAGGLLARGANGDPAAAAGTTDDGDVVDLSLEHPFYGDAEQPGIRTSQQRYCVYMTFDMSSPLARDLQVLLARWSGAIAQLMKGKTIGQVEPNRVDGIGVDTGEALDLAPAGLTVTVGLGPGLFTDKYGLAAKKPTLMRELKALPSDAMKPELSGGDLSLQACADDPQVAYHAIRDLARMAKGTAATRWTVMGFGRASAGKGQTTPRNLMGYKDGTRNLKEEPDFDKFVWVKDSGPAWTQGGTYQVVRKIQMNIENWDADRVSDQNAVFGRDKKAGAPLSGGHEFTTPDFHAKGADGQPKISPTSHIALAAHENNGGLKILRRGYNYTDGLNQYGLLDAGLLFISYQNDPASFETIQAKLGSSDRLNEYISHIGSAIFFVPPAAKQGHYLAEGLFA</sequence>
<dbReference type="Pfam" id="PF04261">
    <property type="entry name" value="Dyp_perox_N"/>
    <property type="match status" value="1"/>
</dbReference>
<feature type="domain" description="Dyp-type peroxidase N-terminal" evidence="9">
    <location>
        <begin position="79"/>
        <end position="232"/>
    </location>
</feature>
<dbReference type="PANTHER" id="PTHR30521">
    <property type="entry name" value="DEFERROCHELATASE/PEROXIDASE"/>
    <property type="match status" value="1"/>
</dbReference>
<dbReference type="PROSITE" id="PS51318">
    <property type="entry name" value="TAT"/>
    <property type="match status" value="1"/>
</dbReference>
<evidence type="ECO:0000256" key="6">
    <source>
        <dbReference type="ARBA" id="ARBA00023002"/>
    </source>
</evidence>
<evidence type="ECO:0000313" key="12">
    <source>
        <dbReference type="Proteomes" id="UP001415169"/>
    </source>
</evidence>
<keyword evidence="7" id="KW-0408">Iron</keyword>
<proteinExistence type="inferred from homology"/>
<organism evidence="11 12">
    <name type="scientific">Gryllotalpicola daejeonensis</name>
    <dbReference type="NCBI Taxonomy" id="993087"/>
    <lineage>
        <taxon>Bacteria</taxon>
        <taxon>Bacillati</taxon>
        <taxon>Actinomycetota</taxon>
        <taxon>Actinomycetes</taxon>
        <taxon>Micrococcales</taxon>
        <taxon>Microbacteriaceae</taxon>
        <taxon>Gryllotalpicola</taxon>
    </lineage>
</organism>
<reference evidence="11" key="1">
    <citation type="journal article" date="2014" name="Int. J. Syst. Evol. Microbiol.">
        <title>Complete genome of a new Firmicutes species belonging to the dominant human colonic microbiota ('Ruminococcus bicirculans') reveals two chromosomes and a selective capacity to utilize plant glucans.</title>
        <authorList>
            <consortium name="NISC Comparative Sequencing Program"/>
            <person name="Wegmann U."/>
            <person name="Louis P."/>
            <person name="Goesmann A."/>
            <person name="Henrissat B."/>
            <person name="Duncan S.H."/>
            <person name="Flint H.J."/>
        </authorList>
    </citation>
    <scope>NUCLEOTIDE SEQUENCE</scope>
    <source>
        <strain evidence="11">JCM 17590</strain>
    </source>
</reference>
<keyword evidence="3" id="KW-0349">Heme</keyword>
<comment type="caution">
    <text evidence="11">The sequence shown here is derived from an EMBL/GenBank/DDBJ whole genome shotgun (WGS) entry which is preliminary data.</text>
</comment>
<dbReference type="InterPro" id="IPR048327">
    <property type="entry name" value="Dyp_perox_N"/>
</dbReference>
<accession>A0ABP7ZIB6</accession>
<dbReference type="NCBIfam" id="TIGR01413">
    <property type="entry name" value="Dyp_perox_fam"/>
    <property type="match status" value="1"/>
</dbReference>
<evidence type="ECO:0000259" key="9">
    <source>
        <dbReference type="Pfam" id="PF04261"/>
    </source>
</evidence>
<dbReference type="InterPro" id="IPR048328">
    <property type="entry name" value="Dyp_perox_C"/>
</dbReference>
<reference evidence="11" key="2">
    <citation type="submission" date="2023-12" db="EMBL/GenBank/DDBJ databases">
        <authorList>
            <person name="Sun Q."/>
            <person name="Inoue M."/>
        </authorList>
    </citation>
    <scope>NUCLEOTIDE SEQUENCE</scope>
    <source>
        <strain evidence="11">JCM 17590</strain>
    </source>
</reference>
<keyword evidence="6" id="KW-0560">Oxidoreductase</keyword>
<dbReference type="InterPro" id="IPR006311">
    <property type="entry name" value="TAT_signal"/>
</dbReference>
<dbReference type="Pfam" id="PF20628">
    <property type="entry name" value="Dyp_perox_C"/>
    <property type="match status" value="1"/>
</dbReference>
<dbReference type="InterPro" id="IPR011008">
    <property type="entry name" value="Dimeric_a/b-barrel"/>
</dbReference>
<gene>
    <name evidence="11" type="primary">efeB_2</name>
    <name evidence="11" type="ORF">GCM10022286_11580</name>
</gene>
<comment type="similarity">
    <text evidence="8">Belongs to the DyP-type peroxidase family.</text>
</comment>
<dbReference type="Proteomes" id="UP001415169">
    <property type="component" value="Unassembled WGS sequence"/>
</dbReference>
<keyword evidence="4" id="KW-0479">Metal-binding</keyword>
<evidence type="ECO:0000256" key="3">
    <source>
        <dbReference type="ARBA" id="ARBA00022617"/>
    </source>
</evidence>
<evidence type="ECO:0000256" key="8">
    <source>
        <dbReference type="ARBA" id="ARBA00025737"/>
    </source>
</evidence>
<evidence type="ECO:0000256" key="2">
    <source>
        <dbReference type="ARBA" id="ARBA00022559"/>
    </source>
</evidence>
<evidence type="ECO:0000313" key="11">
    <source>
        <dbReference type="EMBL" id="GAA4158556.1"/>
    </source>
</evidence>
<dbReference type="PROSITE" id="PS51404">
    <property type="entry name" value="DYP_PEROXIDASE"/>
    <property type="match status" value="1"/>
</dbReference>
<comment type="cofactor">
    <cofactor evidence="1">
        <name>heme b</name>
        <dbReference type="ChEBI" id="CHEBI:60344"/>
    </cofactor>
</comment>
<dbReference type="PANTHER" id="PTHR30521:SF4">
    <property type="entry name" value="DEFERROCHELATASE"/>
    <property type="match status" value="1"/>
</dbReference>
<dbReference type="InterPro" id="IPR006314">
    <property type="entry name" value="Dyp_peroxidase"/>
</dbReference>
<evidence type="ECO:0000256" key="7">
    <source>
        <dbReference type="ARBA" id="ARBA00023004"/>
    </source>
</evidence>
<dbReference type="RefSeq" id="WP_344790799.1">
    <property type="nucleotide sequence ID" value="NZ_BAABBV010000001.1"/>
</dbReference>
<feature type="domain" description="Dyp-type peroxidase C-terminal" evidence="10">
    <location>
        <begin position="243"/>
        <end position="422"/>
    </location>
</feature>
<keyword evidence="12" id="KW-1185">Reference proteome</keyword>
<evidence type="ECO:0000256" key="5">
    <source>
        <dbReference type="ARBA" id="ARBA00022729"/>
    </source>
</evidence>
<evidence type="ECO:0000256" key="4">
    <source>
        <dbReference type="ARBA" id="ARBA00022723"/>
    </source>
</evidence>
<protein>
    <submittedName>
        <fullName evidence="11">Iron uptake transporter deferrochelatase/peroxidase subunit</fullName>
    </submittedName>
</protein>